<evidence type="ECO:0000256" key="1">
    <source>
        <dbReference type="SAM" id="MobiDB-lite"/>
    </source>
</evidence>
<keyword evidence="4" id="KW-1185">Reference proteome</keyword>
<name>A0ABT0BEA0_9SPHN</name>
<gene>
    <name evidence="3" type="ORF">MTR62_11650</name>
</gene>
<sequence length="147" mass="15633">MIATLTLARETPIACWLHARLIVPMATRLCAIRPGHVMATALLLVFIGLIGWWGGHDGIGALAMGAPDLASWFALADVATALEALSALALVLAASPLRTLGRGALTDRNPRRPRRTAPRARSRQRARSSAANDGEDDEDATRYAEAA</sequence>
<organism evidence="3 4">
    <name type="scientific">Novosphingobium organovorum</name>
    <dbReference type="NCBI Taxonomy" id="2930092"/>
    <lineage>
        <taxon>Bacteria</taxon>
        <taxon>Pseudomonadati</taxon>
        <taxon>Pseudomonadota</taxon>
        <taxon>Alphaproteobacteria</taxon>
        <taxon>Sphingomonadales</taxon>
        <taxon>Sphingomonadaceae</taxon>
        <taxon>Novosphingobium</taxon>
    </lineage>
</organism>
<evidence type="ECO:0000313" key="4">
    <source>
        <dbReference type="Proteomes" id="UP001162881"/>
    </source>
</evidence>
<proteinExistence type="predicted"/>
<feature type="transmembrane region" description="Helical" evidence="2">
    <location>
        <begin position="35"/>
        <end position="53"/>
    </location>
</feature>
<evidence type="ECO:0000313" key="3">
    <source>
        <dbReference type="EMBL" id="MCJ2183339.1"/>
    </source>
</evidence>
<evidence type="ECO:0000256" key="2">
    <source>
        <dbReference type="SAM" id="Phobius"/>
    </source>
</evidence>
<reference evidence="3" key="1">
    <citation type="submission" date="2022-03" db="EMBL/GenBank/DDBJ databases">
        <title>Identification of a novel bacterium isolated from mangrove sediments.</title>
        <authorList>
            <person name="Pan X."/>
        </authorList>
    </citation>
    <scope>NUCLEOTIDE SEQUENCE</scope>
    <source>
        <strain evidence="3">B1949</strain>
    </source>
</reference>
<comment type="caution">
    <text evidence="3">The sequence shown here is derived from an EMBL/GenBank/DDBJ whole genome shotgun (WGS) entry which is preliminary data.</text>
</comment>
<accession>A0ABT0BEA0</accession>
<keyword evidence="2" id="KW-0812">Transmembrane</keyword>
<keyword evidence="2" id="KW-1133">Transmembrane helix</keyword>
<keyword evidence="2" id="KW-0472">Membrane</keyword>
<feature type="compositionally biased region" description="Basic residues" evidence="1">
    <location>
        <begin position="111"/>
        <end position="126"/>
    </location>
</feature>
<dbReference type="EMBL" id="JALHLF010000042">
    <property type="protein sequence ID" value="MCJ2183339.1"/>
    <property type="molecule type" value="Genomic_DNA"/>
</dbReference>
<protein>
    <submittedName>
        <fullName evidence="3">Uncharacterized protein</fullName>
    </submittedName>
</protein>
<dbReference type="Proteomes" id="UP001162881">
    <property type="component" value="Unassembled WGS sequence"/>
</dbReference>
<feature type="region of interest" description="Disordered" evidence="1">
    <location>
        <begin position="102"/>
        <end position="147"/>
    </location>
</feature>
<feature type="transmembrane region" description="Helical" evidence="2">
    <location>
        <begin position="73"/>
        <end position="94"/>
    </location>
</feature>